<feature type="compositionally biased region" description="Basic and acidic residues" evidence="1">
    <location>
        <begin position="221"/>
        <end position="261"/>
    </location>
</feature>
<proteinExistence type="predicted"/>
<feature type="compositionally biased region" description="Basic residues" evidence="1">
    <location>
        <begin position="106"/>
        <end position="121"/>
    </location>
</feature>
<feature type="compositionally biased region" description="Low complexity" evidence="1">
    <location>
        <begin position="129"/>
        <end position="139"/>
    </location>
</feature>
<dbReference type="AlphaFoldDB" id="A0A2T7Q0X9"/>
<evidence type="ECO:0000313" key="3">
    <source>
        <dbReference type="Proteomes" id="UP000245119"/>
    </source>
</evidence>
<dbReference type="PROSITE" id="PS51257">
    <property type="entry name" value="PROKAR_LIPOPROTEIN"/>
    <property type="match status" value="1"/>
</dbReference>
<comment type="caution">
    <text evidence="2">The sequence shown here is derived from an EMBL/GenBank/DDBJ whole genome shotgun (WGS) entry which is preliminary data.</text>
</comment>
<feature type="compositionally biased region" description="Polar residues" evidence="1">
    <location>
        <begin position="16"/>
        <end position="30"/>
    </location>
</feature>
<feature type="compositionally biased region" description="Basic and acidic residues" evidence="1">
    <location>
        <begin position="161"/>
        <end position="184"/>
    </location>
</feature>
<reference evidence="2 3" key="1">
    <citation type="submission" date="2018-04" db="EMBL/GenBank/DDBJ databases">
        <title>The genome of golden apple snail Pomacea canaliculata provides insight into stress tolerance and invasive adaptation.</title>
        <authorList>
            <person name="Liu C."/>
            <person name="Liu B."/>
            <person name="Ren Y."/>
            <person name="Zhang Y."/>
            <person name="Wang H."/>
            <person name="Li S."/>
            <person name="Jiang F."/>
            <person name="Yin L."/>
            <person name="Zhang G."/>
            <person name="Qian W."/>
            <person name="Fan W."/>
        </authorList>
    </citation>
    <scope>NUCLEOTIDE SEQUENCE [LARGE SCALE GENOMIC DNA]</scope>
    <source>
        <strain evidence="2">SZHN2017</strain>
        <tissue evidence="2">Muscle</tissue>
    </source>
</reference>
<organism evidence="2 3">
    <name type="scientific">Pomacea canaliculata</name>
    <name type="common">Golden apple snail</name>
    <dbReference type="NCBI Taxonomy" id="400727"/>
    <lineage>
        <taxon>Eukaryota</taxon>
        <taxon>Metazoa</taxon>
        <taxon>Spiralia</taxon>
        <taxon>Lophotrochozoa</taxon>
        <taxon>Mollusca</taxon>
        <taxon>Gastropoda</taxon>
        <taxon>Caenogastropoda</taxon>
        <taxon>Architaenioglossa</taxon>
        <taxon>Ampullarioidea</taxon>
        <taxon>Ampullariidae</taxon>
        <taxon>Pomacea</taxon>
    </lineage>
</organism>
<dbReference type="Proteomes" id="UP000245119">
    <property type="component" value="Linkage Group LG1"/>
</dbReference>
<protein>
    <recommendedName>
        <fullName evidence="4">Homeobox domain-containing protein</fullName>
    </recommendedName>
</protein>
<evidence type="ECO:0008006" key="4">
    <source>
        <dbReference type="Google" id="ProtNLM"/>
    </source>
</evidence>
<dbReference type="EMBL" id="PZQS01000001">
    <property type="protein sequence ID" value="PVD39323.1"/>
    <property type="molecule type" value="Genomic_DNA"/>
</dbReference>
<sequence length="261" mass="28622">MLRTVLDAANPRPASRVQQRPGMSTAQTTLACCQQSHPEVVDRDAELHRLRPPVPATPTSIQFNAPQSRPSTGNTFLPWPVPRYSPRSQVWRPPEAASQPDGVWFKNRRAKFRKKQRAIKSKTKDSSSEKTGSSSSSSEATKKNGVSGKPAASSDKVSVCDSDKKSDSSQTVRNEHDVCEDKVQRLATPATPDSHSSDSDPDEDNSLAVDVETLDAGAEVSGEHAQRHCGSDETTRAGSRREQRIEDDERRSNHGHDNDSK</sequence>
<name>A0A2T7Q0X9_POMCA</name>
<evidence type="ECO:0000313" key="2">
    <source>
        <dbReference type="EMBL" id="PVD39323.1"/>
    </source>
</evidence>
<gene>
    <name evidence="2" type="ORF">C0Q70_01952</name>
</gene>
<feature type="region of interest" description="Disordered" evidence="1">
    <location>
        <begin position="1"/>
        <end position="30"/>
    </location>
</feature>
<feature type="compositionally biased region" description="Polar residues" evidence="1">
    <location>
        <begin position="57"/>
        <end position="75"/>
    </location>
</feature>
<dbReference type="OrthoDB" id="6159439at2759"/>
<keyword evidence="3" id="KW-1185">Reference proteome</keyword>
<evidence type="ECO:0000256" key="1">
    <source>
        <dbReference type="SAM" id="MobiDB-lite"/>
    </source>
</evidence>
<feature type="region of interest" description="Disordered" evidence="1">
    <location>
        <begin position="50"/>
        <end position="261"/>
    </location>
</feature>
<accession>A0A2T7Q0X9</accession>